<reference evidence="3" key="2">
    <citation type="submission" date="2016-04" db="EMBL/GenBank/DDBJ databases">
        <title>First Complete Genome Sequence of a Subdivision 6 Acidobacterium.</title>
        <authorList>
            <person name="Huang S."/>
            <person name="Vieira S."/>
            <person name="Bunk B."/>
            <person name="Riedel T."/>
            <person name="Sproeer C."/>
            <person name="Overmann J."/>
        </authorList>
    </citation>
    <scope>NUCLEOTIDE SEQUENCE [LARGE SCALE GENOMIC DNA]</scope>
    <source>
        <strain evidence="3">DSM 100886 HEG_-6_39</strain>
    </source>
</reference>
<dbReference type="Proteomes" id="UP000076079">
    <property type="component" value="Chromosome"/>
</dbReference>
<sequence>MKKLVIGCGLALVLAAIAASAGFYYFVYRPARTFVSSMSQLGEVAELDAKVTNTRPFTAPADDTLTEAQVRRFVAVQESLHARMGTRATELQAKYKALDERKESGSVALTELVGAYRDLFGVIAEAKRAQVDALNAQAFSLDEYAWVKFRFYEAAGVTVTGIDFREMAGKVKSGDLQALQDMVKDAGTAVAGATSPAASSGSGEAPTGNAGTPVVTDAPGVGIPDANKTLVAPFKDKAATWMIYGAFGL</sequence>
<proteinExistence type="predicted"/>
<dbReference type="RefSeq" id="WP_110171637.1">
    <property type="nucleotide sequence ID" value="NZ_CP015136.1"/>
</dbReference>
<organism evidence="2 3">
    <name type="scientific">Luteitalea pratensis</name>
    <dbReference type="NCBI Taxonomy" id="1855912"/>
    <lineage>
        <taxon>Bacteria</taxon>
        <taxon>Pseudomonadati</taxon>
        <taxon>Acidobacteriota</taxon>
        <taxon>Vicinamibacteria</taxon>
        <taxon>Vicinamibacterales</taxon>
        <taxon>Vicinamibacteraceae</taxon>
        <taxon>Luteitalea</taxon>
    </lineage>
</organism>
<name>A0A143PMX7_LUTPR</name>
<dbReference type="EMBL" id="CP015136">
    <property type="protein sequence ID" value="AMY09942.1"/>
    <property type="molecule type" value="Genomic_DNA"/>
</dbReference>
<gene>
    <name evidence="2" type="ORF">LuPra_03169</name>
</gene>
<evidence type="ECO:0000313" key="2">
    <source>
        <dbReference type="EMBL" id="AMY09942.1"/>
    </source>
</evidence>
<keyword evidence="3" id="KW-1185">Reference proteome</keyword>
<dbReference type="STRING" id="1855912.LuPra_03169"/>
<feature type="compositionally biased region" description="Low complexity" evidence="1">
    <location>
        <begin position="193"/>
        <end position="208"/>
    </location>
</feature>
<dbReference type="AlphaFoldDB" id="A0A143PMX7"/>
<protein>
    <submittedName>
        <fullName evidence="2">Uncharacterized protein</fullName>
    </submittedName>
</protein>
<dbReference type="KEGG" id="abac:LuPra_03169"/>
<feature type="region of interest" description="Disordered" evidence="1">
    <location>
        <begin position="193"/>
        <end position="213"/>
    </location>
</feature>
<evidence type="ECO:0000256" key="1">
    <source>
        <dbReference type="SAM" id="MobiDB-lite"/>
    </source>
</evidence>
<reference evidence="2 3" key="1">
    <citation type="journal article" date="2016" name="Genome Announc.">
        <title>First Complete Genome Sequence of a Subdivision 6 Acidobacterium Strain.</title>
        <authorList>
            <person name="Huang S."/>
            <person name="Vieira S."/>
            <person name="Bunk B."/>
            <person name="Riedel T."/>
            <person name="Sproer C."/>
            <person name="Overmann J."/>
        </authorList>
    </citation>
    <scope>NUCLEOTIDE SEQUENCE [LARGE SCALE GENOMIC DNA]</scope>
    <source>
        <strain evidence="3">DSM 100886 HEG_-6_39</strain>
    </source>
</reference>
<accession>A0A143PMX7</accession>
<evidence type="ECO:0000313" key="3">
    <source>
        <dbReference type="Proteomes" id="UP000076079"/>
    </source>
</evidence>
<dbReference type="OrthoDB" id="7064371at2"/>